<keyword evidence="3" id="KW-1185">Reference proteome</keyword>
<feature type="non-terminal residue" evidence="2">
    <location>
        <position position="1"/>
    </location>
</feature>
<reference evidence="2 3" key="1">
    <citation type="submission" date="2020-02" db="EMBL/GenBank/DDBJ databases">
        <title>Draft genome sequence of Haematococcus lacustris strain NIES-144.</title>
        <authorList>
            <person name="Morimoto D."/>
            <person name="Nakagawa S."/>
            <person name="Yoshida T."/>
            <person name="Sawayama S."/>
        </authorList>
    </citation>
    <scope>NUCLEOTIDE SEQUENCE [LARGE SCALE GENOMIC DNA]</scope>
    <source>
        <strain evidence="2 3">NIES-144</strain>
    </source>
</reference>
<feature type="coiled-coil region" evidence="1">
    <location>
        <begin position="19"/>
        <end position="61"/>
    </location>
</feature>
<evidence type="ECO:0000313" key="2">
    <source>
        <dbReference type="EMBL" id="GFH06832.1"/>
    </source>
</evidence>
<comment type="caution">
    <text evidence="2">The sequence shown here is derived from an EMBL/GenBank/DDBJ whole genome shotgun (WGS) entry which is preliminary data.</text>
</comment>
<dbReference type="EMBL" id="BLLF01000058">
    <property type="protein sequence ID" value="GFH06832.1"/>
    <property type="molecule type" value="Genomic_DNA"/>
</dbReference>
<keyword evidence="1" id="KW-0175">Coiled coil</keyword>
<feature type="non-terminal residue" evidence="2">
    <location>
        <position position="123"/>
    </location>
</feature>
<name>A0A699YUY1_HAELA</name>
<dbReference type="AlphaFoldDB" id="A0A699YUY1"/>
<protein>
    <submittedName>
        <fullName evidence="2">Uncharacterized protein</fullName>
    </submittedName>
</protein>
<organism evidence="2 3">
    <name type="scientific">Haematococcus lacustris</name>
    <name type="common">Green alga</name>
    <name type="synonym">Haematococcus pluvialis</name>
    <dbReference type="NCBI Taxonomy" id="44745"/>
    <lineage>
        <taxon>Eukaryota</taxon>
        <taxon>Viridiplantae</taxon>
        <taxon>Chlorophyta</taxon>
        <taxon>core chlorophytes</taxon>
        <taxon>Chlorophyceae</taxon>
        <taxon>CS clade</taxon>
        <taxon>Chlamydomonadales</taxon>
        <taxon>Haematococcaceae</taxon>
        <taxon>Haematococcus</taxon>
    </lineage>
</organism>
<sequence>MDIKREVQRRGEAHLDPRVKELAEEIKATEGRLVRALKAELEEERKELERKLDAGREALERKGDLLCNLKLEVLRDMDNQEAAEEVVPIRADLVEDLGREPAPAAQGLVGPTELLPTAAIWTS</sequence>
<accession>A0A699YUY1</accession>
<dbReference type="Proteomes" id="UP000485058">
    <property type="component" value="Unassembled WGS sequence"/>
</dbReference>
<evidence type="ECO:0000256" key="1">
    <source>
        <dbReference type="SAM" id="Coils"/>
    </source>
</evidence>
<proteinExistence type="predicted"/>
<gene>
    <name evidence="2" type="ORF">HaLaN_01536</name>
</gene>
<evidence type="ECO:0000313" key="3">
    <source>
        <dbReference type="Proteomes" id="UP000485058"/>
    </source>
</evidence>